<protein>
    <recommendedName>
        <fullName evidence="3">Transposase</fullName>
    </recommendedName>
</protein>
<sequence length="298" mass="32420">MTLAIDPGAPEPMALGAFLAAMEARDFDGDDEAAYVEAAPLLAGLSADRGFLGDLLIEALKDRAGAQERDNGYGPQVVLLHRGPGWFVRANLWPEAGDALVRASGAERFFYGIPHDHNFSFLTVGHFGPGYWSDYFEPDGDFVGVPGEPVSLRFIERTQLSEGKVALYRAHRDIHSQLPPESLSVSLNIVQGTAGRAFLDQYRFDVDRGRIAEQLARSPIEPLLGFLAPLGGEEGRKLLDHFSAHHPCDRIRFGAFRALADAAPDDRARCAALERAADDASAQISGLARMLFKTSEMA</sequence>
<reference evidence="1 2" key="1">
    <citation type="submission" date="2020-03" db="EMBL/GenBank/DDBJ databases">
        <title>Genomic Encyclopedia of Type Strains, Phase III (KMG-III): the genomes of soil and plant-associated and newly described type strains.</title>
        <authorList>
            <person name="Whitman W."/>
        </authorList>
    </citation>
    <scope>NUCLEOTIDE SEQUENCE [LARGE SCALE GENOMIC DNA]</scope>
    <source>
        <strain evidence="1 2">CECT 8804</strain>
    </source>
</reference>
<evidence type="ECO:0008006" key="3">
    <source>
        <dbReference type="Google" id="ProtNLM"/>
    </source>
</evidence>
<proteinExistence type="predicted"/>
<dbReference type="Proteomes" id="UP000727456">
    <property type="component" value="Unassembled WGS sequence"/>
</dbReference>
<name>A0ABX0TU70_9SPHN</name>
<keyword evidence="2" id="KW-1185">Reference proteome</keyword>
<evidence type="ECO:0000313" key="2">
    <source>
        <dbReference type="Proteomes" id="UP000727456"/>
    </source>
</evidence>
<dbReference type="RefSeq" id="WP_167072714.1">
    <property type="nucleotide sequence ID" value="NZ_JAAOZC010000003.1"/>
</dbReference>
<gene>
    <name evidence="1" type="ORF">FHS31_001470</name>
</gene>
<accession>A0ABX0TU70</accession>
<evidence type="ECO:0000313" key="1">
    <source>
        <dbReference type="EMBL" id="NIJ07860.1"/>
    </source>
</evidence>
<comment type="caution">
    <text evidence="1">The sequence shown here is derived from an EMBL/GenBank/DDBJ whole genome shotgun (WGS) entry which is preliminary data.</text>
</comment>
<dbReference type="EMBL" id="JAAOZC010000003">
    <property type="protein sequence ID" value="NIJ07860.1"/>
    <property type="molecule type" value="Genomic_DNA"/>
</dbReference>
<organism evidence="1 2">
    <name type="scientific">Sphingomonas vulcanisoli</name>
    <dbReference type="NCBI Taxonomy" id="1658060"/>
    <lineage>
        <taxon>Bacteria</taxon>
        <taxon>Pseudomonadati</taxon>
        <taxon>Pseudomonadota</taxon>
        <taxon>Alphaproteobacteria</taxon>
        <taxon>Sphingomonadales</taxon>
        <taxon>Sphingomonadaceae</taxon>
        <taxon>Sphingomonas</taxon>
    </lineage>
</organism>